<keyword evidence="2" id="KW-1185">Reference proteome</keyword>
<dbReference type="Proteomes" id="UP000182826">
    <property type="component" value="Unassembled WGS sequence"/>
</dbReference>
<name>A0A1J7C3M8_FLAJO</name>
<sequence length="103" mass="12352">MDAIYNAIKNEFDNRIKNYEKRELFNLNLIDNLGKRYAIKYSGLCQEVEFSIEVDYIDEQIIFSHYIGESYSKASFEVTDFIRWIVKMPKEDLIKKITFNLSY</sequence>
<organism evidence="1 2">
    <name type="scientific">Flavobacterium johnsoniae</name>
    <name type="common">Cytophaga johnsonae</name>
    <dbReference type="NCBI Taxonomy" id="986"/>
    <lineage>
        <taxon>Bacteria</taxon>
        <taxon>Pseudomonadati</taxon>
        <taxon>Bacteroidota</taxon>
        <taxon>Flavobacteriia</taxon>
        <taxon>Flavobacteriales</taxon>
        <taxon>Flavobacteriaceae</taxon>
        <taxon>Flavobacterium</taxon>
    </lineage>
</organism>
<comment type="caution">
    <text evidence="1">The sequence shown here is derived from an EMBL/GenBank/DDBJ whole genome shotgun (WGS) entry which is preliminary data.</text>
</comment>
<protein>
    <submittedName>
        <fullName evidence="1">Uncharacterized protein</fullName>
    </submittedName>
</protein>
<gene>
    <name evidence="1" type="ORF">BKM63_20415</name>
</gene>
<dbReference type="RefSeq" id="WP_071638430.1">
    <property type="nucleotide sequence ID" value="NZ_MLFK01000010.1"/>
</dbReference>
<evidence type="ECO:0000313" key="2">
    <source>
        <dbReference type="Proteomes" id="UP000182826"/>
    </source>
</evidence>
<reference evidence="1 2" key="1">
    <citation type="submission" date="2016-10" db="EMBL/GenBank/DDBJ databases">
        <title>Draft Genome Sequence of Rhizobacteria Flavobacterium johnsoniae CI04.</title>
        <authorList>
            <person name="Bravo J.I."/>
            <person name="Lozano G.L."/>
            <person name="Handelsman J."/>
        </authorList>
    </citation>
    <scope>NUCLEOTIDE SEQUENCE [LARGE SCALE GENOMIC DNA]</scope>
    <source>
        <strain evidence="1 2">CI04</strain>
    </source>
</reference>
<dbReference type="EMBL" id="MLFK01000010">
    <property type="protein sequence ID" value="OIV40305.1"/>
    <property type="molecule type" value="Genomic_DNA"/>
</dbReference>
<evidence type="ECO:0000313" key="1">
    <source>
        <dbReference type="EMBL" id="OIV40305.1"/>
    </source>
</evidence>
<dbReference type="OrthoDB" id="1376329at2"/>
<accession>A0A1J7C3M8</accession>
<dbReference type="AlphaFoldDB" id="A0A1J7C3M8"/>
<proteinExistence type="predicted"/>